<dbReference type="Proteomes" id="UP000238701">
    <property type="component" value="Unassembled WGS sequence"/>
</dbReference>
<dbReference type="GO" id="GO:0009055">
    <property type="term" value="F:electron transfer activity"/>
    <property type="evidence" value="ECO:0007669"/>
    <property type="project" value="TreeGrafter"/>
</dbReference>
<evidence type="ECO:0000313" key="2">
    <source>
        <dbReference type="EMBL" id="SPF36125.1"/>
    </source>
</evidence>
<protein>
    <submittedName>
        <fullName evidence="2">Putative SPBc2 prophage-derived thioredoxin-like protein YosR</fullName>
    </submittedName>
</protein>
<sequence>MPPRIVFFTQPGCLSCELMKVFLEAKQIAFEERDISADPEARRAMMEQHGSCETPTLVVFSGEGQQVVVGFDPARLDQLLDSAPSSDAGTET</sequence>
<dbReference type="PANTHER" id="PTHR34386:SF1">
    <property type="entry name" value="GLUTAREDOXIN-LIKE PROTEIN NRDH"/>
    <property type="match status" value="1"/>
</dbReference>
<accession>A0A2U3K8Z2</accession>
<evidence type="ECO:0000259" key="1">
    <source>
        <dbReference type="Pfam" id="PF00462"/>
    </source>
</evidence>
<proteinExistence type="predicted"/>
<dbReference type="InterPro" id="IPR036249">
    <property type="entry name" value="Thioredoxin-like_sf"/>
</dbReference>
<dbReference type="PROSITE" id="PS51354">
    <property type="entry name" value="GLUTAREDOXIN_2"/>
    <property type="match status" value="1"/>
</dbReference>
<evidence type="ECO:0000313" key="3">
    <source>
        <dbReference type="Proteomes" id="UP000238701"/>
    </source>
</evidence>
<organism evidence="2 3">
    <name type="scientific">Candidatus Sulfotelmatobacter kueseliae</name>
    <dbReference type="NCBI Taxonomy" id="2042962"/>
    <lineage>
        <taxon>Bacteria</taxon>
        <taxon>Pseudomonadati</taxon>
        <taxon>Acidobacteriota</taxon>
        <taxon>Terriglobia</taxon>
        <taxon>Terriglobales</taxon>
        <taxon>Candidatus Korobacteraceae</taxon>
        <taxon>Candidatus Sulfotelmatobacter</taxon>
    </lineage>
</organism>
<feature type="domain" description="Glutaredoxin" evidence="1">
    <location>
        <begin position="5"/>
        <end position="59"/>
    </location>
</feature>
<dbReference type="OrthoDB" id="9795531at2"/>
<dbReference type="GO" id="GO:0045454">
    <property type="term" value="P:cell redox homeostasis"/>
    <property type="evidence" value="ECO:0007669"/>
    <property type="project" value="TreeGrafter"/>
</dbReference>
<dbReference type="Pfam" id="PF00462">
    <property type="entry name" value="Glutaredoxin"/>
    <property type="match status" value="1"/>
</dbReference>
<dbReference type="CDD" id="cd02976">
    <property type="entry name" value="NrdH"/>
    <property type="match status" value="1"/>
</dbReference>
<reference evidence="3" key="1">
    <citation type="submission" date="2018-02" db="EMBL/GenBank/DDBJ databases">
        <authorList>
            <person name="Hausmann B."/>
        </authorList>
    </citation>
    <scope>NUCLEOTIDE SEQUENCE [LARGE SCALE GENOMIC DNA]</scope>
    <source>
        <strain evidence="3">Peat soil MAG SbA1</strain>
    </source>
</reference>
<dbReference type="EMBL" id="OMOD01000057">
    <property type="protein sequence ID" value="SPF36125.1"/>
    <property type="molecule type" value="Genomic_DNA"/>
</dbReference>
<dbReference type="InterPro" id="IPR002109">
    <property type="entry name" value="Glutaredoxin"/>
</dbReference>
<dbReference type="Gene3D" id="3.40.30.10">
    <property type="entry name" value="Glutaredoxin"/>
    <property type="match status" value="1"/>
</dbReference>
<dbReference type="InterPro" id="IPR051548">
    <property type="entry name" value="Grx-like_ET"/>
</dbReference>
<dbReference type="AlphaFoldDB" id="A0A2U3K8Z2"/>
<dbReference type="SUPFAM" id="SSF52833">
    <property type="entry name" value="Thioredoxin-like"/>
    <property type="match status" value="1"/>
</dbReference>
<gene>
    <name evidence="2" type="ORF">SBA1_150018</name>
</gene>
<dbReference type="PANTHER" id="PTHR34386">
    <property type="entry name" value="GLUTAREDOXIN"/>
    <property type="match status" value="1"/>
</dbReference>
<name>A0A2U3K8Z2_9BACT</name>